<evidence type="ECO:0000313" key="2">
    <source>
        <dbReference type="Proteomes" id="UP000214646"/>
    </source>
</evidence>
<organism evidence="1 2">
    <name type="scientific">Fimbriiglobus ruber</name>
    <dbReference type="NCBI Taxonomy" id="1908690"/>
    <lineage>
        <taxon>Bacteria</taxon>
        <taxon>Pseudomonadati</taxon>
        <taxon>Planctomycetota</taxon>
        <taxon>Planctomycetia</taxon>
        <taxon>Gemmatales</taxon>
        <taxon>Gemmataceae</taxon>
        <taxon>Fimbriiglobus</taxon>
    </lineage>
</organism>
<gene>
    <name evidence="1" type="ORF">FRUB_05588</name>
</gene>
<protein>
    <submittedName>
        <fullName evidence="1">Uncharacterized protein</fullName>
    </submittedName>
</protein>
<dbReference type="Proteomes" id="UP000214646">
    <property type="component" value="Unassembled WGS sequence"/>
</dbReference>
<dbReference type="OrthoDB" id="270506at2"/>
<proteinExistence type="predicted"/>
<name>A0A225DMB8_9BACT</name>
<reference evidence="2" key="1">
    <citation type="submission" date="2017-06" db="EMBL/GenBank/DDBJ databases">
        <title>Genome analysis of Fimbriiglobus ruber SP5, the first member of the order Planctomycetales with confirmed chitinolytic capability.</title>
        <authorList>
            <person name="Ravin N.V."/>
            <person name="Rakitin A.L."/>
            <person name="Ivanova A.A."/>
            <person name="Beletsky A.V."/>
            <person name="Kulichevskaya I.S."/>
            <person name="Mardanov A.V."/>
            <person name="Dedysh S.N."/>
        </authorList>
    </citation>
    <scope>NUCLEOTIDE SEQUENCE [LARGE SCALE GENOMIC DNA]</scope>
    <source>
        <strain evidence="2">SP5</strain>
    </source>
</reference>
<dbReference type="AlphaFoldDB" id="A0A225DMB8"/>
<dbReference type="EMBL" id="NIDE01000009">
    <property type="protein sequence ID" value="OWK39698.1"/>
    <property type="molecule type" value="Genomic_DNA"/>
</dbReference>
<evidence type="ECO:0000313" key="1">
    <source>
        <dbReference type="EMBL" id="OWK39698.1"/>
    </source>
</evidence>
<accession>A0A225DMB8</accession>
<comment type="caution">
    <text evidence="1">The sequence shown here is derived from an EMBL/GenBank/DDBJ whole genome shotgun (WGS) entry which is preliminary data.</text>
</comment>
<keyword evidence="2" id="KW-1185">Reference proteome</keyword>
<dbReference type="RefSeq" id="WP_088256570.1">
    <property type="nucleotide sequence ID" value="NZ_NIDE01000009.1"/>
</dbReference>
<sequence>MTDFTAEDLFDVVDRIVADLLGRNGIDGPPVDAVALVQDAFGIPVTESDAEEEESGRFGPRARRGRRREIVLRPDQSNESRHAVCARACAKELLPTILAKLGVVPGTENKGAQTSLIGLVAPRLLLPTRWFERDARKAGYDLTELKTRYDTVGYELLAARMLDLDEPCVIAVVDNGAVVSRRGNREAATKKLTPAEETCIGLVETARESCVARKGGWTVRGWPVPTGPFNRIILRSVPDDL</sequence>